<dbReference type="EMBL" id="AOIU01000040">
    <property type="protein sequence ID" value="ELZ21494.1"/>
    <property type="molecule type" value="Genomic_DNA"/>
</dbReference>
<evidence type="ECO:0000259" key="2">
    <source>
        <dbReference type="Pfam" id="PF26424"/>
    </source>
</evidence>
<feature type="compositionally biased region" description="Acidic residues" evidence="1">
    <location>
        <begin position="1"/>
        <end position="12"/>
    </location>
</feature>
<evidence type="ECO:0000313" key="4">
    <source>
        <dbReference type="Proteomes" id="UP000011626"/>
    </source>
</evidence>
<feature type="region of interest" description="Disordered" evidence="1">
    <location>
        <begin position="1"/>
        <end position="37"/>
    </location>
</feature>
<dbReference type="InterPro" id="IPR058428">
    <property type="entry name" value="DUF8115"/>
</dbReference>
<dbReference type="Proteomes" id="UP000011626">
    <property type="component" value="Unassembled WGS sequence"/>
</dbReference>
<sequence length="136" mass="14879">MTNDEEAAEELLQESKQKHRTNTEAAPSQDNEGQNRTEAIKSALLAIEAGDSPENINVRDARLKALLVGLEEAGELPEIAGTLGEVLDTDTDTSDVTQSDVARLLMRVGLQETLPEVYEDATKARRQAVLEQTDDF</sequence>
<gene>
    <name evidence="3" type="ORF">C475_18791</name>
</gene>
<dbReference type="Pfam" id="PF26424">
    <property type="entry name" value="DUF8115"/>
    <property type="match status" value="1"/>
</dbReference>
<dbReference type="RefSeq" id="WP_006885423.1">
    <property type="nucleotide sequence ID" value="NZ_AOIU01000040.1"/>
</dbReference>
<reference evidence="3 4" key="1">
    <citation type="journal article" date="2014" name="PLoS Genet.">
        <title>Phylogenetically driven sequencing of extremely halophilic archaea reveals strategies for static and dynamic osmo-response.</title>
        <authorList>
            <person name="Becker E.A."/>
            <person name="Seitzer P.M."/>
            <person name="Tritt A."/>
            <person name="Larsen D."/>
            <person name="Krusor M."/>
            <person name="Yao A.I."/>
            <person name="Wu D."/>
            <person name="Madern D."/>
            <person name="Eisen J.A."/>
            <person name="Darling A.E."/>
            <person name="Facciotti M.T."/>
        </authorList>
    </citation>
    <scope>NUCLEOTIDE SEQUENCE [LARGE SCALE GENOMIC DNA]</scope>
    <source>
        <strain evidence="3 4">2-9-1</strain>
    </source>
</reference>
<organism evidence="3 4">
    <name type="scientific">Halosimplex carlsbadense 2-9-1</name>
    <dbReference type="NCBI Taxonomy" id="797114"/>
    <lineage>
        <taxon>Archaea</taxon>
        <taxon>Methanobacteriati</taxon>
        <taxon>Methanobacteriota</taxon>
        <taxon>Stenosarchaea group</taxon>
        <taxon>Halobacteria</taxon>
        <taxon>Halobacteriales</taxon>
        <taxon>Haloarculaceae</taxon>
        <taxon>Halosimplex</taxon>
    </lineage>
</organism>
<feature type="domain" description="DUF8115" evidence="2">
    <location>
        <begin position="1"/>
        <end position="132"/>
    </location>
</feature>
<dbReference type="eggNOG" id="arCOG06156">
    <property type="taxonomic scope" value="Archaea"/>
</dbReference>
<proteinExistence type="predicted"/>
<evidence type="ECO:0000256" key="1">
    <source>
        <dbReference type="SAM" id="MobiDB-lite"/>
    </source>
</evidence>
<dbReference type="STRING" id="797114.C475_18791"/>
<comment type="caution">
    <text evidence="3">The sequence shown here is derived from an EMBL/GenBank/DDBJ whole genome shotgun (WGS) entry which is preliminary data.</text>
</comment>
<dbReference type="AlphaFoldDB" id="M0CI11"/>
<dbReference type="OrthoDB" id="205478at2157"/>
<keyword evidence="4" id="KW-1185">Reference proteome</keyword>
<protein>
    <recommendedName>
        <fullName evidence="2">DUF8115 domain-containing protein</fullName>
    </recommendedName>
</protein>
<evidence type="ECO:0000313" key="3">
    <source>
        <dbReference type="EMBL" id="ELZ21494.1"/>
    </source>
</evidence>
<feature type="compositionally biased region" description="Polar residues" evidence="1">
    <location>
        <begin position="23"/>
        <end position="32"/>
    </location>
</feature>
<name>M0CI11_9EURY</name>
<accession>M0CI11</accession>